<dbReference type="EMBL" id="BJXX01000174">
    <property type="protein sequence ID" value="GEN36256.1"/>
    <property type="molecule type" value="Genomic_DNA"/>
</dbReference>
<dbReference type="InterPro" id="IPR029069">
    <property type="entry name" value="HotDog_dom_sf"/>
</dbReference>
<evidence type="ECO:0000313" key="2">
    <source>
        <dbReference type="EMBL" id="GEN36256.1"/>
    </source>
</evidence>
<name>A0A511VBE4_9BACL</name>
<keyword evidence="3" id="KW-1185">Reference proteome</keyword>
<dbReference type="PANTHER" id="PTHR13078">
    <property type="entry name" value="PEROXISOMAL MULTIFUNCTIONAL ENZYME TYPE 2-RELATED"/>
    <property type="match status" value="1"/>
</dbReference>
<dbReference type="GO" id="GO:0006635">
    <property type="term" value="P:fatty acid beta-oxidation"/>
    <property type="evidence" value="ECO:0007669"/>
    <property type="project" value="TreeGrafter"/>
</dbReference>
<dbReference type="RefSeq" id="WP_146811896.1">
    <property type="nucleotide sequence ID" value="NZ_BJXX01000174.1"/>
</dbReference>
<sequence length="147" mass="16718">MATPEDKKGYTFAPYSGRVEAGKIRELALAIGDENPIYTDETKAKEEGFDAIPILPSFMEVIDMWAGPSFEDLMEQLEIDMKKLLHGEQEYEYFAPVYAGDMIHAQTKVTDVKAKRNGMAIYTLETVYRNQNNEKVMTARQVLVKMP</sequence>
<dbReference type="PIRSF" id="PIRSF018072">
    <property type="entry name" value="UCP018072"/>
    <property type="match status" value="1"/>
</dbReference>
<dbReference type="GO" id="GO:0003857">
    <property type="term" value="F:(3S)-3-hydroxyacyl-CoA dehydrogenase (NAD+) activity"/>
    <property type="evidence" value="ECO:0007669"/>
    <property type="project" value="TreeGrafter"/>
</dbReference>
<dbReference type="InterPro" id="IPR039569">
    <property type="entry name" value="FAS1-like_DH_region"/>
</dbReference>
<dbReference type="SUPFAM" id="SSF54637">
    <property type="entry name" value="Thioesterase/thiol ester dehydrase-isomerase"/>
    <property type="match status" value="1"/>
</dbReference>
<dbReference type="OrthoDB" id="160199at2"/>
<dbReference type="CDD" id="cd03441">
    <property type="entry name" value="R_hydratase_like"/>
    <property type="match status" value="1"/>
</dbReference>
<dbReference type="Proteomes" id="UP000321157">
    <property type="component" value="Unassembled WGS sequence"/>
</dbReference>
<dbReference type="InterPro" id="IPR016709">
    <property type="entry name" value="HadA-like"/>
</dbReference>
<dbReference type="PANTHER" id="PTHR13078:SF56">
    <property type="entry name" value="PEROXISOMAL MULTIFUNCTIONAL ENZYME TYPE 2"/>
    <property type="match status" value="1"/>
</dbReference>
<gene>
    <name evidence="2" type="ORF">ADA01nite_37160</name>
</gene>
<comment type="caution">
    <text evidence="2">The sequence shown here is derived from an EMBL/GenBank/DDBJ whole genome shotgun (WGS) entry which is preliminary data.</text>
</comment>
<protein>
    <recommendedName>
        <fullName evidence="1">FAS1-like dehydratase domain-containing protein</fullName>
    </recommendedName>
</protein>
<dbReference type="AlphaFoldDB" id="A0A511VBE4"/>
<feature type="domain" description="FAS1-like dehydratase" evidence="1">
    <location>
        <begin position="8"/>
        <end position="138"/>
    </location>
</feature>
<dbReference type="GO" id="GO:0044594">
    <property type="term" value="F:17-beta-hydroxysteroid dehydrogenase (NAD+) activity"/>
    <property type="evidence" value="ECO:0007669"/>
    <property type="project" value="TreeGrafter"/>
</dbReference>
<dbReference type="GO" id="GO:0004300">
    <property type="term" value="F:enoyl-CoA hydratase activity"/>
    <property type="evidence" value="ECO:0007669"/>
    <property type="project" value="TreeGrafter"/>
</dbReference>
<proteinExistence type="predicted"/>
<dbReference type="Gene3D" id="3.10.129.10">
    <property type="entry name" value="Hotdog Thioesterase"/>
    <property type="match status" value="1"/>
</dbReference>
<evidence type="ECO:0000313" key="3">
    <source>
        <dbReference type="Proteomes" id="UP000321157"/>
    </source>
</evidence>
<dbReference type="Pfam" id="PF13452">
    <property type="entry name" value="FAS1_DH_region"/>
    <property type="match status" value="1"/>
</dbReference>
<evidence type="ECO:0000259" key="1">
    <source>
        <dbReference type="Pfam" id="PF13452"/>
    </source>
</evidence>
<accession>A0A511VBE4</accession>
<organism evidence="2 3">
    <name type="scientific">Aneurinibacillus danicus</name>
    <dbReference type="NCBI Taxonomy" id="267746"/>
    <lineage>
        <taxon>Bacteria</taxon>
        <taxon>Bacillati</taxon>
        <taxon>Bacillota</taxon>
        <taxon>Bacilli</taxon>
        <taxon>Bacillales</taxon>
        <taxon>Paenibacillaceae</taxon>
        <taxon>Aneurinibacillus group</taxon>
        <taxon>Aneurinibacillus</taxon>
    </lineage>
</organism>
<reference evidence="2 3" key="1">
    <citation type="submission" date="2019-07" db="EMBL/GenBank/DDBJ databases">
        <title>Whole genome shotgun sequence of Aneurinibacillus danicus NBRC 102444.</title>
        <authorList>
            <person name="Hosoyama A."/>
            <person name="Uohara A."/>
            <person name="Ohji S."/>
            <person name="Ichikawa N."/>
        </authorList>
    </citation>
    <scope>NUCLEOTIDE SEQUENCE [LARGE SCALE GENOMIC DNA]</scope>
    <source>
        <strain evidence="2 3">NBRC 102444</strain>
    </source>
</reference>